<dbReference type="PANTHER" id="PTHR36974">
    <property type="entry name" value="MEMBRANE PROTEIN-RELATED"/>
    <property type="match status" value="1"/>
</dbReference>
<feature type="transmembrane region" description="Helical" evidence="5">
    <location>
        <begin position="67"/>
        <end position="87"/>
    </location>
</feature>
<reference evidence="6 7" key="1">
    <citation type="submission" date="2019-03" db="EMBL/GenBank/DDBJ databases">
        <title>Deep-cultivation of Planctomycetes and their phenomic and genomic characterization uncovers novel biology.</title>
        <authorList>
            <person name="Wiegand S."/>
            <person name="Jogler M."/>
            <person name="Boedeker C."/>
            <person name="Pinto D."/>
            <person name="Vollmers J."/>
            <person name="Rivas-Marin E."/>
            <person name="Kohn T."/>
            <person name="Peeters S.H."/>
            <person name="Heuer A."/>
            <person name="Rast P."/>
            <person name="Oberbeckmann S."/>
            <person name="Bunk B."/>
            <person name="Jeske O."/>
            <person name="Meyerdierks A."/>
            <person name="Storesund J.E."/>
            <person name="Kallscheuer N."/>
            <person name="Luecker S."/>
            <person name="Lage O.M."/>
            <person name="Pohl T."/>
            <person name="Merkel B.J."/>
            <person name="Hornburger P."/>
            <person name="Mueller R.-W."/>
            <person name="Bruemmer F."/>
            <person name="Labrenz M."/>
            <person name="Spormann A.M."/>
            <person name="Op den Camp H."/>
            <person name="Overmann J."/>
            <person name="Amann R."/>
            <person name="Jetten M.S.M."/>
            <person name="Mascher T."/>
            <person name="Medema M.H."/>
            <person name="Devos D.P."/>
            <person name="Kaster A.-K."/>
            <person name="Ovreas L."/>
            <person name="Rohde M."/>
            <person name="Galperin M.Y."/>
            <person name="Jogler C."/>
        </authorList>
    </citation>
    <scope>NUCLEOTIDE SEQUENCE [LARGE SCALE GENOMIC DNA]</scope>
    <source>
        <strain evidence="6 7">V144</strain>
    </source>
</reference>
<gene>
    <name evidence="6" type="ORF">V144x_07240</name>
</gene>
<dbReference type="Pfam" id="PF13564">
    <property type="entry name" value="DoxX_2"/>
    <property type="match status" value="1"/>
</dbReference>
<dbReference type="RefSeq" id="WP_144981444.1">
    <property type="nucleotide sequence ID" value="NZ_CP037920.1"/>
</dbReference>
<evidence type="ECO:0000256" key="3">
    <source>
        <dbReference type="ARBA" id="ARBA00022989"/>
    </source>
</evidence>
<dbReference type="EMBL" id="CP037920">
    <property type="protein sequence ID" value="QDT95282.1"/>
    <property type="molecule type" value="Genomic_DNA"/>
</dbReference>
<comment type="subcellular location">
    <subcellularLocation>
        <location evidence="1">Membrane</location>
        <topology evidence="1">Multi-pass membrane protein</topology>
    </subcellularLocation>
</comment>
<feature type="transmembrane region" description="Helical" evidence="5">
    <location>
        <begin position="12"/>
        <end position="31"/>
    </location>
</feature>
<evidence type="ECO:0000256" key="2">
    <source>
        <dbReference type="ARBA" id="ARBA00022692"/>
    </source>
</evidence>
<dbReference type="AlphaFoldDB" id="A0A517VQJ7"/>
<feature type="transmembrane region" description="Helical" evidence="5">
    <location>
        <begin position="43"/>
        <end position="61"/>
    </location>
</feature>
<proteinExistence type="predicted"/>
<evidence type="ECO:0000313" key="7">
    <source>
        <dbReference type="Proteomes" id="UP000318704"/>
    </source>
</evidence>
<evidence type="ECO:0000313" key="6">
    <source>
        <dbReference type="EMBL" id="QDT95282.1"/>
    </source>
</evidence>
<dbReference type="Proteomes" id="UP000318704">
    <property type="component" value="Chromosome"/>
</dbReference>
<evidence type="ECO:0000256" key="4">
    <source>
        <dbReference type="ARBA" id="ARBA00023136"/>
    </source>
</evidence>
<organism evidence="6 7">
    <name type="scientific">Gimesia aquarii</name>
    <dbReference type="NCBI Taxonomy" id="2527964"/>
    <lineage>
        <taxon>Bacteria</taxon>
        <taxon>Pseudomonadati</taxon>
        <taxon>Planctomycetota</taxon>
        <taxon>Planctomycetia</taxon>
        <taxon>Planctomycetales</taxon>
        <taxon>Planctomycetaceae</taxon>
        <taxon>Gimesia</taxon>
    </lineage>
</organism>
<evidence type="ECO:0000256" key="5">
    <source>
        <dbReference type="SAM" id="Phobius"/>
    </source>
</evidence>
<dbReference type="PANTHER" id="PTHR36974:SF1">
    <property type="entry name" value="DOXX FAMILY MEMBRANE PROTEIN"/>
    <property type="match status" value="1"/>
</dbReference>
<dbReference type="InterPro" id="IPR032808">
    <property type="entry name" value="DoxX"/>
</dbReference>
<sequence length="112" mass="12605">MSRFKTPSKFVLAVFMIVAGTMHFVNPEFFLKIVPPYLQLHKELVLLSGICEILLGVLLLIPKCSHLAAWGIIALLIAVFPANIYLYQHQEILPASPFIHLLRLPLQGVFVL</sequence>
<evidence type="ECO:0008006" key="8">
    <source>
        <dbReference type="Google" id="ProtNLM"/>
    </source>
</evidence>
<evidence type="ECO:0000256" key="1">
    <source>
        <dbReference type="ARBA" id="ARBA00004141"/>
    </source>
</evidence>
<accession>A0A517VQJ7</accession>
<name>A0A517VQJ7_9PLAN</name>
<dbReference type="KEGG" id="gaw:V144x_07240"/>
<keyword evidence="4 5" id="KW-0472">Membrane</keyword>
<dbReference type="GO" id="GO:0016020">
    <property type="term" value="C:membrane"/>
    <property type="evidence" value="ECO:0007669"/>
    <property type="project" value="UniProtKB-SubCell"/>
</dbReference>
<protein>
    <recommendedName>
        <fullName evidence="8">DoxX</fullName>
    </recommendedName>
</protein>
<keyword evidence="3 5" id="KW-1133">Transmembrane helix</keyword>
<keyword evidence="2 5" id="KW-0812">Transmembrane</keyword>